<proteinExistence type="predicted"/>
<keyword evidence="3" id="KW-1185">Reference proteome</keyword>
<comment type="caution">
    <text evidence="2">The sequence shown here is derived from an EMBL/GenBank/DDBJ whole genome shotgun (WGS) entry which is preliminary data.</text>
</comment>
<dbReference type="RefSeq" id="WP_230276499.1">
    <property type="nucleotide sequence ID" value="NZ_JAJKFW010000060.1"/>
</dbReference>
<evidence type="ECO:0000313" key="3">
    <source>
        <dbReference type="Proteomes" id="UP001430306"/>
    </source>
</evidence>
<dbReference type="InterPro" id="IPR036679">
    <property type="entry name" value="FlgN-like_sf"/>
</dbReference>
<feature type="compositionally biased region" description="Basic and acidic residues" evidence="1">
    <location>
        <begin position="91"/>
        <end position="104"/>
    </location>
</feature>
<evidence type="ECO:0000313" key="2">
    <source>
        <dbReference type="EMBL" id="MCC9644820.1"/>
    </source>
</evidence>
<accession>A0ABS8NMT9</accession>
<dbReference type="Proteomes" id="UP001430306">
    <property type="component" value="Unassembled WGS sequence"/>
</dbReference>
<gene>
    <name evidence="2" type="ORF">LOC71_21300</name>
</gene>
<dbReference type="EMBL" id="JAJKFW010000060">
    <property type="protein sequence ID" value="MCC9644820.1"/>
    <property type="molecule type" value="Genomic_DNA"/>
</dbReference>
<sequence>MEAAIDRRFELLQLLLELTQRQEAAISQGHMNELMSVLGQKQVAVEQLVQSANELKRQRAEAGEGYTVSDAYRQRSEQCDEMHRELMVREQASEKMLTETREEVAEQLQQSDGSRRAAQGYGQVGRSPSAGGSTLDLSQ</sequence>
<dbReference type="SUPFAM" id="SSF140566">
    <property type="entry name" value="FlgN-like"/>
    <property type="match status" value="1"/>
</dbReference>
<evidence type="ECO:0000256" key="1">
    <source>
        <dbReference type="SAM" id="MobiDB-lite"/>
    </source>
</evidence>
<feature type="region of interest" description="Disordered" evidence="1">
    <location>
        <begin position="91"/>
        <end position="139"/>
    </location>
</feature>
<evidence type="ECO:0008006" key="4">
    <source>
        <dbReference type="Google" id="ProtNLM"/>
    </source>
</evidence>
<name>A0ABS8NMT9_9BACT</name>
<feature type="compositionally biased region" description="Polar residues" evidence="1">
    <location>
        <begin position="130"/>
        <end position="139"/>
    </location>
</feature>
<protein>
    <recommendedName>
        <fullName evidence="4">FlgN protein</fullName>
    </recommendedName>
</protein>
<reference evidence="2" key="1">
    <citation type="submission" date="2021-11" db="EMBL/GenBank/DDBJ databases">
        <title>Genome sequence.</title>
        <authorList>
            <person name="Sun Q."/>
        </authorList>
    </citation>
    <scope>NUCLEOTIDE SEQUENCE</scope>
    <source>
        <strain evidence="2">JC740</strain>
    </source>
</reference>
<organism evidence="2 3">
    <name type="scientific">Rhodopirellula halodulae</name>
    <dbReference type="NCBI Taxonomy" id="2894198"/>
    <lineage>
        <taxon>Bacteria</taxon>
        <taxon>Pseudomonadati</taxon>
        <taxon>Planctomycetota</taxon>
        <taxon>Planctomycetia</taxon>
        <taxon>Pirellulales</taxon>
        <taxon>Pirellulaceae</taxon>
        <taxon>Rhodopirellula</taxon>
    </lineage>
</organism>